<dbReference type="OrthoDB" id="9901622at2"/>
<evidence type="ECO:0000313" key="1">
    <source>
        <dbReference type="EMBL" id="TSJ47886.1"/>
    </source>
</evidence>
<dbReference type="RefSeq" id="WP_144331421.1">
    <property type="nucleotide sequence ID" value="NZ_VLPL01000001.1"/>
</dbReference>
<sequence>MRLKLFCFTLFFINGLQSCSTESEAPDQAVSSLSSQDYIAEEETDGQMASAEDLKMQFHGCKAHQ</sequence>
<dbReference type="Proteomes" id="UP000316008">
    <property type="component" value="Unassembled WGS sequence"/>
</dbReference>
<dbReference type="EMBL" id="VLPL01000001">
    <property type="protein sequence ID" value="TSJ47886.1"/>
    <property type="molecule type" value="Genomic_DNA"/>
</dbReference>
<protein>
    <submittedName>
        <fullName evidence="1">Uncharacterized protein</fullName>
    </submittedName>
</protein>
<dbReference type="AlphaFoldDB" id="A0A556N6S6"/>
<keyword evidence="2" id="KW-1185">Reference proteome</keyword>
<organism evidence="1 2">
    <name type="scientific">Fluviicola chungangensis</name>
    <dbReference type="NCBI Taxonomy" id="2597671"/>
    <lineage>
        <taxon>Bacteria</taxon>
        <taxon>Pseudomonadati</taxon>
        <taxon>Bacteroidota</taxon>
        <taxon>Flavobacteriia</taxon>
        <taxon>Flavobacteriales</taxon>
        <taxon>Crocinitomicaceae</taxon>
        <taxon>Fluviicola</taxon>
    </lineage>
</organism>
<comment type="caution">
    <text evidence="1">The sequence shown here is derived from an EMBL/GenBank/DDBJ whole genome shotgun (WGS) entry which is preliminary data.</text>
</comment>
<reference evidence="1 2" key="1">
    <citation type="submission" date="2019-07" db="EMBL/GenBank/DDBJ databases">
        <authorList>
            <person name="Huq M.A."/>
        </authorList>
    </citation>
    <scope>NUCLEOTIDE SEQUENCE [LARGE SCALE GENOMIC DNA]</scope>
    <source>
        <strain evidence="1 2">MAH-3</strain>
    </source>
</reference>
<proteinExistence type="predicted"/>
<name>A0A556N6S6_9FLAO</name>
<gene>
    <name evidence="1" type="ORF">FO442_01790</name>
</gene>
<evidence type="ECO:0000313" key="2">
    <source>
        <dbReference type="Proteomes" id="UP000316008"/>
    </source>
</evidence>
<dbReference type="PROSITE" id="PS51257">
    <property type="entry name" value="PROKAR_LIPOPROTEIN"/>
    <property type="match status" value="1"/>
</dbReference>
<accession>A0A556N6S6</accession>